<sequence length="103" mass="10687">MPWRISGGSDLTPLQRGQKIPPESSPAWVILLGTLVRGVRDCSRPIRRGDVAIANAVGVNLGLAGLDGAVSAGEPQGEWALSATTDAPPHIARSAALQVRAGW</sequence>
<evidence type="ECO:0000256" key="1">
    <source>
        <dbReference type="SAM" id="MobiDB-lite"/>
    </source>
</evidence>
<dbReference type="EMBL" id="AP023354">
    <property type="protein sequence ID" value="BCJ32327.1"/>
    <property type="molecule type" value="Genomic_DNA"/>
</dbReference>
<dbReference type="KEGG" id="aser:Asera_64350"/>
<name>A0A810LAP0_9ACTN</name>
<evidence type="ECO:0000313" key="3">
    <source>
        <dbReference type="Proteomes" id="UP000680750"/>
    </source>
</evidence>
<reference evidence="2" key="1">
    <citation type="submission" date="2020-08" db="EMBL/GenBank/DDBJ databases">
        <title>Whole genome shotgun sequence of Actinocatenispora sera NBRC 101916.</title>
        <authorList>
            <person name="Komaki H."/>
            <person name="Tamura T."/>
        </authorList>
    </citation>
    <scope>NUCLEOTIDE SEQUENCE</scope>
    <source>
        <strain evidence="2">NBRC 101916</strain>
    </source>
</reference>
<feature type="region of interest" description="Disordered" evidence="1">
    <location>
        <begin position="1"/>
        <end position="22"/>
    </location>
</feature>
<evidence type="ECO:0000313" key="2">
    <source>
        <dbReference type="EMBL" id="BCJ32327.1"/>
    </source>
</evidence>
<gene>
    <name evidence="2" type="ORF">Asera_64350</name>
</gene>
<protein>
    <submittedName>
        <fullName evidence="2">Uncharacterized protein</fullName>
    </submittedName>
</protein>
<dbReference type="Proteomes" id="UP000680750">
    <property type="component" value="Chromosome"/>
</dbReference>
<dbReference type="AlphaFoldDB" id="A0A810LAP0"/>
<accession>A0A810LAP0</accession>
<organism evidence="2 3">
    <name type="scientific">Actinocatenispora sera</name>
    <dbReference type="NCBI Taxonomy" id="390989"/>
    <lineage>
        <taxon>Bacteria</taxon>
        <taxon>Bacillati</taxon>
        <taxon>Actinomycetota</taxon>
        <taxon>Actinomycetes</taxon>
        <taxon>Micromonosporales</taxon>
        <taxon>Micromonosporaceae</taxon>
        <taxon>Actinocatenispora</taxon>
    </lineage>
</organism>
<keyword evidence="3" id="KW-1185">Reference proteome</keyword>
<proteinExistence type="predicted"/>